<dbReference type="PANTHER" id="PTHR43669:SF3">
    <property type="entry name" value="ALCOHOL DEHYDROGENASE, PUTATIVE (AFU_ORTHOLOGUE AFUA_3G03445)-RELATED"/>
    <property type="match status" value="1"/>
</dbReference>
<dbReference type="NCBIfam" id="TIGR04316">
    <property type="entry name" value="dhbA_paeA"/>
    <property type="match status" value="1"/>
</dbReference>
<accession>A0ABP4VZX4</accession>
<gene>
    <name evidence="4" type="ORF">GCM10009681_06560</name>
</gene>
<dbReference type="EMBL" id="BAAALS010000002">
    <property type="protein sequence ID" value="GAA1738481.1"/>
    <property type="molecule type" value="Genomic_DNA"/>
</dbReference>
<proteinExistence type="inferred from homology"/>
<dbReference type="PRINTS" id="PR00080">
    <property type="entry name" value="SDRFAMILY"/>
</dbReference>
<evidence type="ECO:0000256" key="1">
    <source>
        <dbReference type="ARBA" id="ARBA00006484"/>
    </source>
</evidence>
<dbReference type="PRINTS" id="PR01397">
    <property type="entry name" value="DHBDHDRGNASE"/>
</dbReference>
<evidence type="ECO:0000313" key="5">
    <source>
        <dbReference type="Proteomes" id="UP001500655"/>
    </source>
</evidence>
<evidence type="ECO:0000256" key="2">
    <source>
        <dbReference type="ARBA" id="ARBA00023002"/>
    </source>
</evidence>
<dbReference type="InterPro" id="IPR020904">
    <property type="entry name" value="Sc_DH/Rdtase_CS"/>
</dbReference>
<dbReference type="PROSITE" id="PS00061">
    <property type="entry name" value="ADH_SHORT"/>
    <property type="match status" value="1"/>
</dbReference>
<dbReference type="SUPFAM" id="SSF51735">
    <property type="entry name" value="NAD(P)-binding Rossmann-fold domains"/>
    <property type="match status" value="1"/>
</dbReference>
<dbReference type="Proteomes" id="UP001500655">
    <property type="component" value="Unassembled WGS sequence"/>
</dbReference>
<dbReference type="InterPro" id="IPR002347">
    <property type="entry name" value="SDR_fam"/>
</dbReference>
<sequence length="260" mass="26737">MSDRLDGRVAIVTGAARGIGAAVAARLAELGAVVVAADRDAAGVSRMVEHLRAGGDRAYAYPLDVRDTAAVEATVSTVELDIGPIAILVNAAGILRTGPLTALTDADWAELVDTNAGGVLRMSRAVAGPMRSRRHGCILTVGSNAAGVPRADMAAYAAAKAAATHLTRCLGLELARDGVRCNVVAPGSTNTAMLRSMLTEEYGLDDVIGGSPDRFKLGIPLGRLAQPGDIADAVAFLASDRARHITMQQLYVDGGASLQP</sequence>
<reference evidence="5" key="1">
    <citation type="journal article" date="2019" name="Int. J. Syst. Evol. Microbiol.">
        <title>The Global Catalogue of Microorganisms (GCM) 10K type strain sequencing project: providing services to taxonomists for standard genome sequencing and annotation.</title>
        <authorList>
            <consortium name="The Broad Institute Genomics Platform"/>
            <consortium name="The Broad Institute Genome Sequencing Center for Infectious Disease"/>
            <person name="Wu L."/>
            <person name="Ma J."/>
        </authorList>
    </citation>
    <scope>NUCLEOTIDE SEQUENCE [LARGE SCALE GENOMIC DNA]</scope>
    <source>
        <strain evidence="5">JCM 13249</strain>
    </source>
</reference>
<dbReference type="InterPro" id="IPR036291">
    <property type="entry name" value="NAD(P)-bd_dom_sf"/>
</dbReference>
<keyword evidence="2" id="KW-0560">Oxidoreductase</keyword>
<dbReference type="PANTHER" id="PTHR43669">
    <property type="entry name" value="5-KETO-D-GLUCONATE 5-REDUCTASE"/>
    <property type="match status" value="1"/>
</dbReference>
<evidence type="ECO:0000256" key="3">
    <source>
        <dbReference type="NCBIfam" id="TIGR04316"/>
    </source>
</evidence>
<dbReference type="InterPro" id="IPR003560">
    <property type="entry name" value="DHB_DH"/>
</dbReference>
<organism evidence="4 5">
    <name type="scientific">Luedemannella helvata</name>
    <dbReference type="NCBI Taxonomy" id="349315"/>
    <lineage>
        <taxon>Bacteria</taxon>
        <taxon>Bacillati</taxon>
        <taxon>Actinomycetota</taxon>
        <taxon>Actinomycetes</taxon>
        <taxon>Micromonosporales</taxon>
        <taxon>Micromonosporaceae</taxon>
        <taxon>Luedemannella</taxon>
    </lineage>
</organism>
<protein>
    <recommendedName>
        <fullName evidence="3">2,3-dihydro-2,3-dihydroxybenzoate dehydrogenase</fullName>
        <ecNumber evidence="3">1.3.1.28</ecNumber>
    </recommendedName>
</protein>
<dbReference type="Pfam" id="PF13561">
    <property type="entry name" value="adh_short_C2"/>
    <property type="match status" value="1"/>
</dbReference>
<dbReference type="Gene3D" id="3.40.50.720">
    <property type="entry name" value="NAD(P)-binding Rossmann-like Domain"/>
    <property type="match status" value="1"/>
</dbReference>
<evidence type="ECO:0000313" key="4">
    <source>
        <dbReference type="EMBL" id="GAA1738481.1"/>
    </source>
</evidence>
<comment type="caution">
    <text evidence="4">The sequence shown here is derived from an EMBL/GenBank/DDBJ whole genome shotgun (WGS) entry which is preliminary data.</text>
</comment>
<dbReference type="RefSeq" id="WP_344076608.1">
    <property type="nucleotide sequence ID" value="NZ_BAAALS010000002.1"/>
</dbReference>
<name>A0ABP4VZX4_9ACTN</name>
<keyword evidence="5" id="KW-1185">Reference proteome</keyword>
<dbReference type="EC" id="1.3.1.28" evidence="3"/>
<comment type="similarity">
    <text evidence="1">Belongs to the short-chain dehydrogenases/reductases (SDR) family.</text>
</comment>